<keyword evidence="10 11" id="KW-0807">Transducer</keyword>
<keyword evidence="15" id="KW-1185">Reference proteome</keyword>
<dbReference type="GO" id="GO:0071880">
    <property type="term" value="P:adenylate cyclase-activating adrenergic receptor signaling pathway"/>
    <property type="evidence" value="ECO:0007669"/>
    <property type="project" value="TreeGrafter"/>
</dbReference>
<evidence type="ECO:0000256" key="11">
    <source>
        <dbReference type="RuleBase" id="RU000688"/>
    </source>
</evidence>
<feature type="transmembrane region" description="Helical" evidence="12">
    <location>
        <begin position="389"/>
        <end position="412"/>
    </location>
</feature>
<evidence type="ECO:0000256" key="7">
    <source>
        <dbReference type="ARBA" id="ARBA00023136"/>
    </source>
</evidence>
<gene>
    <name evidence="14" type="ORF">QE152_g5778</name>
</gene>
<feature type="transmembrane region" description="Helical" evidence="12">
    <location>
        <begin position="23"/>
        <end position="47"/>
    </location>
</feature>
<protein>
    <submittedName>
        <fullName evidence="14">7 transmembrane receptor (Rhodopsin family)</fullName>
    </submittedName>
</protein>
<evidence type="ECO:0000256" key="8">
    <source>
        <dbReference type="ARBA" id="ARBA00023157"/>
    </source>
</evidence>
<feature type="transmembrane region" description="Helical" evidence="12">
    <location>
        <begin position="139"/>
        <end position="160"/>
    </location>
</feature>
<dbReference type="GO" id="GO:0043410">
    <property type="term" value="P:positive regulation of MAPK cascade"/>
    <property type="evidence" value="ECO:0007669"/>
    <property type="project" value="TreeGrafter"/>
</dbReference>
<dbReference type="GO" id="GO:0004993">
    <property type="term" value="F:G protein-coupled serotonin receptor activity"/>
    <property type="evidence" value="ECO:0007669"/>
    <property type="project" value="UniProtKB-ARBA"/>
</dbReference>
<keyword evidence="8" id="KW-1015">Disulfide bond</keyword>
<proteinExistence type="inferred from homology"/>
<evidence type="ECO:0000256" key="12">
    <source>
        <dbReference type="SAM" id="Phobius"/>
    </source>
</evidence>
<dbReference type="PRINTS" id="PR00237">
    <property type="entry name" value="GPCRRHODOPSN"/>
</dbReference>
<sequence length="441" mass="50113">MSTETSNTTNDTSGQTPIHTENLALVALLSIVIVVTIIGNTLIILAVSTTRRLRTVTNCFIMSLAVADWLVGVFVMPPAVAYRLMGKWELGWIFCDIWVSLDILLCTASILSLCAISVDRYLAVTQPLSYSRKRRSKRLAFSMILVVWILSALITCPPMFGWYEPGRHEGKICRYNKNVGYVIFSAMFSFFIPMVIVLYVYVRISCIVAQRHDQMSHISTRSRKSQKLVLNAKEESDMDRVSSECEEQNLKCTRYISHISARMVTTATDPLNHQNNHNNSVETRKNGTSRAIRTTINYSFAPEPIAPQRTASLYTTTSLSTNRSRPESLQLDVSILNFEPATRVSSFRRETKTAQTLSIVVGGFVACWLPFFIYYLLTPILPTNDANEVIMGYLTWLGWINSAINPFIYAFYSPDFRIAFWRLTIKHFSKSRRADIAFQHK</sequence>
<keyword evidence="5 12" id="KW-1133">Transmembrane helix</keyword>
<name>A0AAW1MGT0_POPJA</name>
<evidence type="ECO:0000259" key="13">
    <source>
        <dbReference type="PROSITE" id="PS50262"/>
    </source>
</evidence>
<evidence type="ECO:0000256" key="5">
    <source>
        <dbReference type="ARBA" id="ARBA00022989"/>
    </source>
</evidence>
<evidence type="ECO:0000256" key="9">
    <source>
        <dbReference type="ARBA" id="ARBA00023170"/>
    </source>
</evidence>
<comment type="caution">
    <text evidence="14">The sequence shown here is derived from an EMBL/GenBank/DDBJ whole genome shotgun (WGS) entry which is preliminary data.</text>
</comment>
<evidence type="ECO:0000256" key="2">
    <source>
        <dbReference type="ARBA" id="ARBA00010663"/>
    </source>
</evidence>
<evidence type="ECO:0000256" key="10">
    <source>
        <dbReference type="ARBA" id="ARBA00023224"/>
    </source>
</evidence>
<dbReference type="SUPFAM" id="SSF81321">
    <property type="entry name" value="Family A G protein-coupled receptor-like"/>
    <property type="match status" value="1"/>
</dbReference>
<evidence type="ECO:0000313" key="14">
    <source>
        <dbReference type="EMBL" id="KAK9746881.1"/>
    </source>
</evidence>
<reference evidence="14 15" key="1">
    <citation type="journal article" date="2024" name="BMC Genomics">
        <title>De novo assembly and annotation of Popillia japonica's genome with initial clues to its potential as an invasive pest.</title>
        <authorList>
            <person name="Cucini C."/>
            <person name="Boschi S."/>
            <person name="Funari R."/>
            <person name="Cardaioli E."/>
            <person name="Iannotti N."/>
            <person name="Marturano G."/>
            <person name="Paoli F."/>
            <person name="Bruttini M."/>
            <person name="Carapelli A."/>
            <person name="Frati F."/>
            <person name="Nardi F."/>
        </authorList>
    </citation>
    <scope>NUCLEOTIDE SEQUENCE [LARGE SCALE GENOMIC DNA]</scope>
    <source>
        <strain evidence="14">DMR45628</strain>
    </source>
</reference>
<keyword evidence="9 11" id="KW-0675">Receptor</keyword>
<evidence type="ECO:0000256" key="4">
    <source>
        <dbReference type="ARBA" id="ARBA00022692"/>
    </source>
</evidence>
<evidence type="ECO:0000256" key="6">
    <source>
        <dbReference type="ARBA" id="ARBA00023040"/>
    </source>
</evidence>
<dbReference type="Gene3D" id="1.20.1070.10">
    <property type="entry name" value="Rhodopsin 7-helix transmembrane proteins"/>
    <property type="match status" value="2"/>
</dbReference>
<feature type="domain" description="G-protein coupled receptors family 1 profile" evidence="13">
    <location>
        <begin position="39"/>
        <end position="409"/>
    </location>
</feature>
<dbReference type="AlphaFoldDB" id="A0AAW1MGT0"/>
<organism evidence="14 15">
    <name type="scientific">Popillia japonica</name>
    <name type="common">Japanese beetle</name>
    <dbReference type="NCBI Taxonomy" id="7064"/>
    <lineage>
        <taxon>Eukaryota</taxon>
        <taxon>Metazoa</taxon>
        <taxon>Ecdysozoa</taxon>
        <taxon>Arthropoda</taxon>
        <taxon>Hexapoda</taxon>
        <taxon>Insecta</taxon>
        <taxon>Pterygota</taxon>
        <taxon>Neoptera</taxon>
        <taxon>Endopterygota</taxon>
        <taxon>Coleoptera</taxon>
        <taxon>Polyphaga</taxon>
        <taxon>Scarabaeiformia</taxon>
        <taxon>Scarabaeidae</taxon>
        <taxon>Rutelinae</taxon>
        <taxon>Popillia</taxon>
    </lineage>
</organism>
<keyword evidence="6 11" id="KW-0297">G-protein coupled receptor</keyword>
<keyword evidence="3" id="KW-1003">Cell membrane</keyword>
<dbReference type="Pfam" id="PF00001">
    <property type="entry name" value="7tm_1"/>
    <property type="match status" value="1"/>
</dbReference>
<dbReference type="PANTHER" id="PTHR24248">
    <property type="entry name" value="ADRENERGIC RECEPTOR-RELATED G-PROTEIN COUPLED RECEPTOR"/>
    <property type="match status" value="1"/>
</dbReference>
<dbReference type="CDD" id="cd15061">
    <property type="entry name" value="7tmA_tyramine_R-like"/>
    <property type="match status" value="1"/>
</dbReference>
<dbReference type="PROSITE" id="PS00237">
    <property type="entry name" value="G_PROTEIN_RECEP_F1_1"/>
    <property type="match status" value="1"/>
</dbReference>
<evidence type="ECO:0000313" key="15">
    <source>
        <dbReference type="Proteomes" id="UP001458880"/>
    </source>
</evidence>
<evidence type="ECO:0000256" key="1">
    <source>
        <dbReference type="ARBA" id="ARBA00004651"/>
    </source>
</evidence>
<accession>A0AAW1MGT0</accession>
<dbReference type="Proteomes" id="UP001458880">
    <property type="component" value="Unassembled WGS sequence"/>
</dbReference>
<feature type="transmembrane region" description="Helical" evidence="12">
    <location>
        <begin position="97"/>
        <end position="118"/>
    </location>
</feature>
<dbReference type="EMBL" id="JASPKY010000036">
    <property type="protein sequence ID" value="KAK9746881.1"/>
    <property type="molecule type" value="Genomic_DNA"/>
</dbReference>
<dbReference type="PROSITE" id="PS50262">
    <property type="entry name" value="G_PROTEIN_RECEP_F1_2"/>
    <property type="match status" value="1"/>
</dbReference>
<evidence type="ECO:0000256" key="3">
    <source>
        <dbReference type="ARBA" id="ARBA00022475"/>
    </source>
</evidence>
<feature type="transmembrane region" description="Helical" evidence="12">
    <location>
        <begin position="357"/>
        <end position="377"/>
    </location>
</feature>
<keyword evidence="4 11" id="KW-0812">Transmembrane</keyword>
<dbReference type="FunFam" id="1.20.1070.10:FF:000523">
    <property type="entry name" value="5-hydroxytryptamine receptor 2B"/>
    <property type="match status" value="1"/>
</dbReference>
<feature type="transmembrane region" description="Helical" evidence="12">
    <location>
        <begin position="59"/>
        <end position="77"/>
    </location>
</feature>
<dbReference type="PANTHER" id="PTHR24248:SF199">
    <property type="entry name" value="IP13425P-RELATED"/>
    <property type="match status" value="1"/>
</dbReference>
<dbReference type="GO" id="GO:0005886">
    <property type="term" value="C:plasma membrane"/>
    <property type="evidence" value="ECO:0007669"/>
    <property type="project" value="UniProtKB-SubCell"/>
</dbReference>
<dbReference type="InterPro" id="IPR000276">
    <property type="entry name" value="GPCR_Rhodpsn"/>
</dbReference>
<dbReference type="SMART" id="SM01381">
    <property type="entry name" value="7TM_GPCR_Srsx"/>
    <property type="match status" value="1"/>
</dbReference>
<comment type="similarity">
    <text evidence="2 11">Belongs to the G-protein coupled receptor 1 family.</text>
</comment>
<keyword evidence="7 12" id="KW-0472">Membrane</keyword>
<feature type="transmembrane region" description="Helical" evidence="12">
    <location>
        <begin position="180"/>
        <end position="202"/>
    </location>
</feature>
<comment type="subcellular location">
    <subcellularLocation>
        <location evidence="1">Cell membrane</location>
        <topology evidence="1">Multi-pass membrane protein</topology>
    </subcellularLocation>
</comment>
<dbReference type="InterPro" id="IPR017452">
    <property type="entry name" value="GPCR_Rhodpsn_7TM"/>
</dbReference>